<keyword evidence="2" id="KW-0012">Acyltransferase</keyword>
<dbReference type="PANTHER" id="PTHR43617:SF20">
    <property type="entry name" value="N-ALPHA-ACETYLTRANSFERASE RIMI"/>
    <property type="match status" value="1"/>
</dbReference>
<keyword evidence="3" id="KW-1185">Reference proteome</keyword>
<dbReference type="Proteomes" id="UP001596266">
    <property type="component" value="Unassembled WGS sequence"/>
</dbReference>
<gene>
    <name evidence="2" type="ORF">ACFP57_07595</name>
</gene>
<dbReference type="SUPFAM" id="SSF55729">
    <property type="entry name" value="Acyl-CoA N-acyltransferases (Nat)"/>
    <property type="match status" value="2"/>
</dbReference>
<comment type="caution">
    <text evidence="2">The sequence shown here is derived from an EMBL/GenBank/DDBJ whole genome shotgun (WGS) entry which is preliminary data.</text>
</comment>
<dbReference type="PROSITE" id="PS51186">
    <property type="entry name" value="GNAT"/>
    <property type="match status" value="2"/>
</dbReference>
<dbReference type="Gene3D" id="3.40.630.30">
    <property type="match status" value="1"/>
</dbReference>
<dbReference type="PANTHER" id="PTHR43617">
    <property type="entry name" value="L-AMINO ACID N-ACETYLTRANSFERASE"/>
    <property type="match status" value="1"/>
</dbReference>
<organism evidence="2 3">
    <name type="scientific">Luteococcus sanguinis</name>
    <dbReference type="NCBI Taxonomy" id="174038"/>
    <lineage>
        <taxon>Bacteria</taxon>
        <taxon>Bacillati</taxon>
        <taxon>Actinomycetota</taxon>
        <taxon>Actinomycetes</taxon>
        <taxon>Propionibacteriales</taxon>
        <taxon>Propionibacteriaceae</taxon>
        <taxon>Luteococcus</taxon>
    </lineage>
</organism>
<dbReference type="Pfam" id="PF00583">
    <property type="entry name" value="Acetyltransf_1"/>
    <property type="match status" value="2"/>
</dbReference>
<evidence type="ECO:0000313" key="3">
    <source>
        <dbReference type="Proteomes" id="UP001596266"/>
    </source>
</evidence>
<evidence type="ECO:0000259" key="1">
    <source>
        <dbReference type="PROSITE" id="PS51186"/>
    </source>
</evidence>
<keyword evidence="2" id="KW-0808">Transferase</keyword>
<dbReference type="EMBL" id="JBHSUA010000015">
    <property type="protein sequence ID" value="MFC6396848.1"/>
    <property type="molecule type" value="Genomic_DNA"/>
</dbReference>
<dbReference type="InterPro" id="IPR050276">
    <property type="entry name" value="MshD_Acetyltransferase"/>
</dbReference>
<dbReference type="EC" id="2.3.1.-" evidence="2"/>
<dbReference type="CDD" id="cd04301">
    <property type="entry name" value="NAT_SF"/>
    <property type="match status" value="2"/>
</dbReference>
<dbReference type="GO" id="GO:0016746">
    <property type="term" value="F:acyltransferase activity"/>
    <property type="evidence" value="ECO:0007669"/>
    <property type="project" value="UniProtKB-KW"/>
</dbReference>
<dbReference type="RefSeq" id="WP_343884150.1">
    <property type="nucleotide sequence ID" value="NZ_BAAAKI010000001.1"/>
</dbReference>
<sequence length="346" mass="37738">MAARDKVDGKMAQIKPAQIKPAQIKAVEIRDVDQSDADALVAWNELMRQGYNATREAAWWRSPAATVAQFSVPKPGRISMLLQAVVDGKPVGGAEAIADPGESVDVEISVLPEFRRKGVGRALALAVRGALPHPIGMVMTEVYEDDGLAFAKMCGLGVGNREVRQLLDWPLPDGELDELTRETPGVSIKSWTGACPAEYVQHLARLVIQMDEDVDLGDLSRPTTVTELAGLRQNEQRLMAQGYLTLTSLAVVDGTPVGYTTLHVDRNWPEMVIQDDTLVDRDHRGKGIARTLKLANLRLLSEVEEASGAKYVQTYTSLANEAMLALNAELGFREVDVMTALEGQVR</sequence>
<protein>
    <submittedName>
        <fullName evidence="2">GNAT family N-acetyltransferase</fullName>
        <ecNumber evidence="2">2.3.1.-</ecNumber>
    </submittedName>
</protein>
<feature type="domain" description="N-acetyltransferase" evidence="1">
    <location>
        <begin position="186"/>
        <end position="346"/>
    </location>
</feature>
<feature type="domain" description="N-acetyltransferase" evidence="1">
    <location>
        <begin position="27"/>
        <end position="182"/>
    </location>
</feature>
<accession>A0ABW1X018</accession>
<reference evidence="3" key="1">
    <citation type="journal article" date="2019" name="Int. J. Syst. Evol. Microbiol.">
        <title>The Global Catalogue of Microorganisms (GCM) 10K type strain sequencing project: providing services to taxonomists for standard genome sequencing and annotation.</title>
        <authorList>
            <consortium name="The Broad Institute Genomics Platform"/>
            <consortium name="The Broad Institute Genome Sequencing Center for Infectious Disease"/>
            <person name="Wu L."/>
            <person name="Ma J."/>
        </authorList>
    </citation>
    <scope>NUCLEOTIDE SEQUENCE [LARGE SCALE GENOMIC DNA]</scope>
    <source>
        <strain evidence="3">CGMCC 1.15277</strain>
    </source>
</reference>
<dbReference type="InterPro" id="IPR000182">
    <property type="entry name" value="GNAT_dom"/>
</dbReference>
<dbReference type="InterPro" id="IPR016181">
    <property type="entry name" value="Acyl_CoA_acyltransferase"/>
</dbReference>
<name>A0ABW1X018_9ACTN</name>
<evidence type="ECO:0000313" key="2">
    <source>
        <dbReference type="EMBL" id="MFC6396848.1"/>
    </source>
</evidence>
<proteinExistence type="predicted"/>